<dbReference type="SUPFAM" id="SSF57756">
    <property type="entry name" value="Retrovirus zinc finger-like domains"/>
    <property type="match status" value="1"/>
</dbReference>
<keyword evidence="2" id="KW-0862">Zinc</keyword>
<dbReference type="SUPFAM" id="SSF50630">
    <property type="entry name" value="Acid proteases"/>
    <property type="match status" value="1"/>
</dbReference>
<dbReference type="Gene3D" id="2.40.70.10">
    <property type="entry name" value="Acid Proteases"/>
    <property type="match status" value="1"/>
</dbReference>
<evidence type="ECO:0000256" key="3">
    <source>
        <dbReference type="SAM" id="MobiDB-lite"/>
    </source>
</evidence>
<evidence type="ECO:0000256" key="1">
    <source>
        <dbReference type="ARBA" id="ARBA00022801"/>
    </source>
</evidence>
<feature type="region of interest" description="Disordered" evidence="3">
    <location>
        <begin position="234"/>
        <end position="253"/>
    </location>
</feature>
<keyword evidence="2" id="KW-0863">Zinc-finger</keyword>
<dbReference type="GO" id="GO:0006508">
    <property type="term" value="P:proteolysis"/>
    <property type="evidence" value="ECO:0007669"/>
    <property type="project" value="InterPro"/>
</dbReference>
<dbReference type="Pfam" id="PF03732">
    <property type="entry name" value="Retrotrans_gag"/>
    <property type="match status" value="1"/>
</dbReference>
<dbReference type="InterPro" id="IPR036875">
    <property type="entry name" value="Znf_CCHC_sf"/>
</dbReference>
<evidence type="ECO:0000259" key="4">
    <source>
        <dbReference type="PROSITE" id="PS50158"/>
    </source>
</evidence>
<dbReference type="InterPro" id="IPR001878">
    <property type="entry name" value="Znf_CCHC"/>
</dbReference>
<proteinExistence type="predicted"/>
<feature type="domain" description="Peptidase A2" evidence="5">
    <location>
        <begin position="338"/>
        <end position="376"/>
    </location>
</feature>
<gene>
    <name evidence="6" type="primary">LOC114336875</name>
</gene>
<dbReference type="PANTHER" id="PTHR33223:SF6">
    <property type="entry name" value="CCHC-TYPE DOMAIN-CONTAINING PROTEIN"/>
    <property type="match status" value="1"/>
</dbReference>
<dbReference type="GO" id="GO:0008270">
    <property type="term" value="F:zinc ion binding"/>
    <property type="evidence" value="ECO:0007669"/>
    <property type="project" value="UniProtKB-KW"/>
</dbReference>
<evidence type="ECO:0000256" key="2">
    <source>
        <dbReference type="PROSITE-ProRule" id="PRU00047"/>
    </source>
</evidence>
<organism evidence="6">
    <name type="scientific">Diabrotica virgifera virgifera</name>
    <name type="common">western corn rootworm</name>
    <dbReference type="NCBI Taxonomy" id="50390"/>
    <lineage>
        <taxon>Eukaryota</taxon>
        <taxon>Metazoa</taxon>
        <taxon>Ecdysozoa</taxon>
        <taxon>Arthropoda</taxon>
        <taxon>Hexapoda</taxon>
        <taxon>Insecta</taxon>
        <taxon>Pterygota</taxon>
        <taxon>Neoptera</taxon>
        <taxon>Endopterygota</taxon>
        <taxon>Coleoptera</taxon>
        <taxon>Polyphaga</taxon>
        <taxon>Cucujiformia</taxon>
        <taxon>Chrysomeloidea</taxon>
        <taxon>Chrysomelidae</taxon>
        <taxon>Galerucinae</taxon>
        <taxon>Diabroticina</taxon>
        <taxon>Diabroticites</taxon>
        <taxon>Diabrotica</taxon>
    </lineage>
</organism>
<evidence type="ECO:0000313" key="6">
    <source>
        <dbReference type="RefSeq" id="XP_028143070.1"/>
    </source>
</evidence>
<dbReference type="PANTHER" id="PTHR33223">
    <property type="entry name" value="CCHC-TYPE DOMAIN-CONTAINING PROTEIN"/>
    <property type="match status" value="1"/>
</dbReference>
<dbReference type="PROSITE" id="PS50158">
    <property type="entry name" value="ZF_CCHC"/>
    <property type="match status" value="1"/>
</dbReference>
<dbReference type="SMART" id="SM00343">
    <property type="entry name" value="ZnF_C2HC"/>
    <property type="match status" value="2"/>
</dbReference>
<dbReference type="AlphaFoldDB" id="A0A6P7GGN0"/>
<keyword evidence="2" id="KW-0479">Metal-binding</keyword>
<accession>A0A6P7GGN0</accession>
<dbReference type="Pfam" id="PF00098">
    <property type="entry name" value="zf-CCHC"/>
    <property type="match status" value="2"/>
</dbReference>
<feature type="domain" description="CCHC-type" evidence="4">
    <location>
        <begin position="264"/>
        <end position="279"/>
    </location>
</feature>
<protein>
    <submittedName>
        <fullName evidence="6">Uncharacterized protein LOC114336875</fullName>
    </submittedName>
</protein>
<dbReference type="InterPro" id="IPR001969">
    <property type="entry name" value="Aspartic_peptidase_AS"/>
</dbReference>
<dbReference type="RefSeq" id="XP_028143070.1">
    <property type="nucleotide sequence ID" value="XM_028287269.1"/>
</dbReference>
<feature type="compositionally biased region" description="Acidic residues" evidence="3">
    <location>
        <begin position="1"/>
        <end position="43"/>
    </location>
</feature>
<keyword evidence="1" id="KW-0378">Hydrolase</keyword>
<dbReference type="InterPro" id="IPR001995">
    <property type="entry name" value="Peptidase_A2_cat"/>
</dbReference>
<dbReference type="InterPro" id="IPR005162">
    <property type="entry name" value="Retrotrans_gag_dom"/>
</dbReference>
<dbReference type="PROSITE" id="PS50175">
    <property type="entry name" value="ASP_PROT_RETROV"/>
    <property type="match status" value="1"/>
</dbReference>
<dbReference type="InParanoid" id="A0A6P7GGN0"/>
<dbReference type="GO" id="GO:0003676">
    <property type="term" value="F:nucleic acid binding"/>
    <property type="evidence" value="ECO:0007669"/>
    <property type="project" value="InterPro"/>
</dbReference>
<reference evidence="6" key="1">
    <citation type="submission" date="2025-08" db="UniProtKB">
        <authorList>
            <consortium name="RefSeq"/>
        </authorList>
    </citation>
    <scope>IDENTIFICATION</scope>
    <source>
        <tissue evidence="6">Whole insect</tissue>
    </source>
</reference>
<dbReference type="PROSITE" id="PS00141">
    <property type="entry name" value="ASP_PROTEASE"/>
    <property type="match status" value="1"/>
</dbReference>
<evidence type="ECO:0000259" key="5">
    <source>
        <dbReference type="PROSITE" id="PS50175"/>
    </source>
</evidence>
<dbReference type="Gene3D" id="4.10.60.10">
    <property type="entry name" value="Zinc finger, CCHC-type"/>
    <property type="match status" value="1"/>
</dbReference>
<sequence length="407" mass="46697">MEENDDNLENDEGDEVTDEEIQENFQEEIQEDFQDDEKDDSDDVKEIIGGRRRGKKPELFSLTFRDVEESIRTFDGKDEYPVRKWIQDFEEVAEIIGWNDLQKLIFGKKLLPGLAKLFVQSERGIKTWSELKKKLIAEFEESIRSAEIHKMLMNRRLKKDESVQEYVLHMREIGSRAYIEEEVIIQYIIDGIQDDTSNKIVLYGAKNFRQFKEKVQMYEKIRASMKRTITKEKVPVTRSHRDETAKGDARKVTHKPKNERAGCCYNCGDRGHISKNCPNKSKGLKCFSCNKFGHTSSMCTQRPSTSRAAEEPSTSTSIATIDVVPSSAVKLNINGVELIALFDTGSEITVIRNDVYENHFQGIKLTAEIINLRGIGTNRVSTLGTFTQIVHVNDEEMDMKTIFKALS</sequence>
<name>A0A6P7GGN0_DIAVI</name>
<dbReference type="InterPro" id="IPR021109">
    <property type="entry name" value="Peptidase_aspartic_dom_sf"/>
</dbReference>
<dbReference type="GO" id="GO:0004190">
    <property type="term" value="F:aspartic-type endopeptidase activity"/>
    <property type="evidence" value="ECO:0007669"/>
    <property type="project" value="InterPro"/>
</dbReference>
<feature type="region of interest" description="Disordered" evidence="3">
    <location>
        <begin position="1"/>
        <end position="45"/>
    </location>
</feature>
<dbReference type="CDD" id="cd00303">
    <property type="entry name" value="retropepsin_like"/>
    <property type="match status" value="1"/>
</dbReference>